<dbReference type="GeneID" id="54586678"/>
<sequence>MPMQTTEPTENLEVVQLFNSLTVLSLGEITVQSSTPFELSVGCEWPIIVSSRSPITLTSLPRTATRSVPRLHFAAKDNLDSRFAEGWKKLPDELKVRILRYNLTVDEPIHYCRTTGGWPWGQVLLPHYLLMPLEIAGIAHEVFYKTNTFFLKPGRSNASFRYPNLPNNQYVRRLVFQVKPERPHWKYVPKLASGEYGFANLDYVQIQLDWTAPRENPLLSLLYLARQKAVFKCDGDLEFVYWHEPGMRVYDSDTEKLLEDAEFRVRDIVAFNMK</sequence>
<protein>
    <submittedName>
        <fullName evidence="1">Uncharacterized protein</fullName>
    </submittedName>
</protein>
<reference evidence="1" key="1">
    <citation type="journal article" date="2020" name="Stud. Mycol.">
        <title>101 Dothideomycetes genomes: a test case for predicting lifestyles and emergence of pathogens.</title>
        <authorList>
            <person name="Haridas S."/>
            <person name="Albert R."/>
            <person name="Binder M."/>
            <person name="Bloem J."/>
            <person name="Labutti K."/>
            <person name="Salamov A."/>
            <person name="Andreopoulos B."/>
            <person name="Baker S."/>
            <person name="Barry K."/>
            <person name="Bills G."/>
            <person name="Bluhm B."/>
            <person name="Cannon C."/>
            <person name="Castanera R."/>
            <person name="Culley D."/>
            <person name="Daum C."/>
            <person name="Ezra D."/>
            <person name="Gonzalez J."/>
            <person name="Henrissat B."/>
            <person name="Kuo A."/>
            <person name="Liang C."/>
            <person name="Lipzen A."/>
            <person name="Lutzoni F."/>
            <person name="Magnuson J."/>
            <person name="Mondo S."/>
            <person name="Nolan M."/>
            <person name="Ohm R."/>
            <person name="Pangilinan J."/>
            <person name="Park H.-J."/>
            <person name="Ramirez L."/>
            <person name="Alfaro M."/>
            <person name="Sun H."/>
            <person name="Tritt A."/>
            <person name="Yoshinaga Y."/>
            <person name="Zwiers L.-H."/>
            <person name="Turgeon B."/>
            <person name="Goodwin S."/>
            <person name="Spatafora J."/>
            <person name="Crous P."/>
            <person name="Grigoriev I."/>
        </authorList>
    </citation>
    <scope>NUCLEOTIDE SEQUENCE</scope>
    <source>
        <strain evidence="1">CBS 122368</strain>
    </source>
</reference>
<evidence type="ECO:0000313" key="1">
    <source>
        <dbReference type="EMBL" id="KAF2249414.1"/>
    </source>
</evidence>
<dbReference type="EMBL" id="ML987195">
    <property type="protein sequence ID" value="KAF2249414.1"/>
    <property type="molecule type" value="Genomic_DNA"/>
</dbReference>
<evidence type="ECO:0000313" key="2">
    <source>
        <dbReference type="Proteomes" id="UP000800094"/>
    </source>
</evidence>
<organism evidence="1 2">
    <name type="scientific">Trematosphaeria pertusa</name>
    <dbReference type="NCBI Taxonomy" id="390896"/>
    <lineage>
        <taxon>Eukaryota</taxon>
        <taxon>Fungi</taxon>
        <taxon>Dikarya</taxon>
        <taxon>Ascomycota</taxon>
        <taxon>Pezizomycotina</taxon>
        <taxon>Dothideomycetes</taxon>
        <taxon>Pleosporomycetidae</taxon>
        <taxon>Pleosporales</taxon>
        <taxon>Massarineae</taxon>
        <taxon>Trematosphaeriaceae</taxon>
        <taxon>Trematosphaeria</taxon>
    </lineage>
</organism>
<dbReference type="RefSeq" id="XP_033684418.1">
    <property type="nucleotide sequence ID" value="XM_033833348.1"/>
</dbReference>
<gene>
    <name evidence="1" type="ORF">BU26DRAFT_565066</name>
</gene>
<proteinExistence type="predicted"/>
<dbReference type="AlphaFoldDB" id="A0A6A6IFR0"/>
<dbReference type="Proteomes" id="UP000800094">
    <property type="component" value="Unassembled WGS sequence"/>
</dbReference>
<keyword evidence="2" id="KW-1185">Reference proteome</keyword>
<name>A0A6A6IFR0_9PLEO</name>
<accession>A0A6A6IFR0</accession>
<dbReference type="OrthoDB" id="3801236at2759"/>